<name>A0A448XF63_9PLAT</name>
<gene>
    <name evidence="2" type="ORF">PXEA_LOCUS28583</name>
</gene>
<evidence type="ECO:0000256" key="1">
    <source>
        <dbReference type="SAM" id="MobiDB-lite"/>
    </source>
</evidence>
<accession>A0A448XF63</accession>
<evidence type="ECO:0000313" key="3">
    <source>
        <dbReference type="Proteomes" id="UP000784294"/>
    </source>
</evidence>
<comment type="caution">
    <text evidence="2">The sequence shown here is derived from an EMBL/GenBank/DDBJ whole genome shotgun (WGS) entry which is preliminary data.</text>
</comment>
<feature type="region of interest" description="Disordered" evidence="1">
    <location>
        <begin position="113"/>
        <end position="136"/>
    </location>
</feature>
<keyword evidence="3" id="KW-1185">Reference proteome</keyword>
<reference evidence="2" key="1">
    <citation type="submission" date="2018-11" db="EMBL/GenBank/DDBJ databases">
        <authorList>
            <consortium name="Pathogen Informatics"/>
        </authorList>
    </citation>
    <scope>NUCLEOTIDE SEQUENCE</scope>
</reference>
<feature type="compositionally biased region" description="Polar residues" evidence="1">
    <location>
        <begin position="121"/>
        <end position="136"/>
    </location>
</feature>
<protein>
    <submittedName>
        <fullName evidence="2">Uncharacterized protein</fullName>
    </submittedName>
</protein>
<organism evidence="2 3">
    <name type="scientific">Protopolystoma xenopodis</name>
    <dbReference type="NCBI Taxonomy" id="117903"/>
    <lineage>
        <taxon>Eukaryota</taxon>
        <taxon>Metazoa</taxon>
        <taxon>Spiralia</taxon>
        <taxon>Lophotrochozoa</taxon>
        <taxon>Platyhelminthes</taxon>
        <taxon>Monogenea</taxon>
        <taxon>Polyopisthocotylea</taxon>
        <taxon>Polystomatidea</taxon>
        <taxon>Polystomatidae</taxon>
        <taxon>Protopolystoma</taxon>
    </lineage>
</organism>
<feature type="region of interest" description="Disordered" evidence="1">
    <location>
        <begin position="1"/>
        <end position="53"/>
    </location>
</feature>
<dbReference type="AlphaFoldDB" id="A0A448XF63"/>
<dbReference type="Proteomes" id="UP000784294">
    <property type="component" value="Unassembled WGS sequence"/>
</dbReference>
<dbReference type="EMBL" id="CAAALY010249175">
    <property type="protein sequence ID" value="VEL35143.1"/>
    <property type="molecule type" value="Genomic_DNA"/>
</dbReference>
<proteinExistence type="predicted"/>
<evidence type="ECO:0000313" key="2">
    <source>
        <dbReference type="EMBL" id="VEL35143.1"/>
    </source>
</evidence>
<sequence length="136" mass="15121">MADKRHSTTDPSCRGAGSRSGLPRRTWLDREPTTIHTIRPGPMEAPRSAGTTRPARFRLLREVRSLGAQYFAAPIGRIGRTCRSTASLPEQNKHPYTHTHKNTHRLGLQVQGLREKGTSECAASTTQPPNLTSRRK</sequence>